<sequence length="277" mass="28719">MKFPAKIVLLFAITVPFTQYAFGRQGAAIGTTNPEPSAAFQVGERVSSINKGVLIPRIDLSSDPKPIPTPTDGLLVYNKSSGFLAYSNAGTWTDIAPVPSGTVIMWGGDVSSLPDGWVLCDGNKYDLKGQLDSNGIPTPNLRSQFIAGYSGGGDYATLNSVTAGGAFHTLTEAEMPSHSHAISSDHKHSIGFTPGAHDHDFSVSDAEKSTGAIAGASTAPVAGFHYLPVANPKSTSKVGTAIGVSGSTTGISVGETGSSQAIDNRPPYYVLAFIMKL</sequence>
<organism evidence="2 3">
    <name type="scientific">Imperialibacter roseus</name>
    <dbReference type="NCBI Taxonomy" id="1324217"/>
    <lineage>
        <taxon>Bacteria</taxon>
        <taxon>Pseudomonadati</taxon>
        <taxon>Bacteroidota</taxon>
        <taxon>Cytophagia</taxon>
        <taxon>Cytophagales</taxon>
        <taxon>Flammeovirgaceae</taxon>
        <taxon>Imperialibacter</taxon>
    </lineage>
</organism>
<feature type="signal peptide" evidence="1">
    <location>
        <begin position="1"/>
        <end position="21"/>
    </location>
</feature>
<proteinExistence type="predicted"/>
<keyword evidence="3" id="KW-1185">Reference proteome</keyword>
<evidence type="ECO:0000313" key="3">
    <source>
        <dbReference type="Proteomes" id="UP001302349"/>
    </source>
</evidence>
<dbReference type="CDD" id="cd22641">
    <property type="entry name" value="C24-like"/>
    <property type="match status" value="1"/>
</dbReference>
<dbReference type="Proteomes" id="UP001302349">
    <property type="component" value="Chromosome"/>
</dbReference>
<accession>A0ABZ0IQ43</accession>
<gene>
    <name evidence="2" type="ORF">RT717_26795</name>
</gene>
<keyword evidence="1" id="KW-0732">Signal</keyword>
<evidence type="ECO:0000256" key="1">
    <source>
        <dbReference type="SAM" id="SignalP"/>
    </source>
</evidence>
<protein>
    <recommendedName>
        <fullName evidence="4">Phage tail collar domain-containing protein</fullName>
    </recommendedName>
</protein>
<dbReference type="Gene3D" id="3.90.1340.10">
    <property type="entry name" value="Phage tail collar domain"/>
    <property type="match status" value="1"/>
</dbReference>
<dbReference type="InterPro" id="IPR037053">
    <property type="entry name" value="Phage_tail_collar_dom_sf"/>
</dbReference>
<reference evidence="2 3" key="1">
    <citation type="journal article" date="2023" name="Microbiol. Resour. Announc.">
        <title>Complete Genome Sequence of Imperialibacter roseus strain P4T.</title>
        <authorList>
            <person name="Tizabi D.R."/>
            <person name="Bachvaroff T."/>
            <person name="Hill R.T."/>
        </authorList>
    </citation>
    <scope>NUCLEOTIDE SEQUENCE [LARGE SCALE GENOMIC DNA]</scope>
    <source>
        <strain evidence="2 3">P4T</strain>
    </source>
</reference>
<feature type="chain" id="PRO_5045859659" description="Phage tail collar domain-containing protein" evidence="1">
    <location>
        <begin position="22"/>
        <end position="277"/>
    </location>
</feature>
<dbReference type="EMBL" id="CP136051">
    <property type="protein sequence ID" value="WOK06686.1"/>
    <property type="molecule type" value="Genomic_DNA"/>
</dbReference>
<evidence type="ECO:0008006" key="4">
    <source>
        <dbReference type="Google" id="ProtNLM"/>
    </source>
</evidence>
<name>A0ABZ0IQ43_9BACT</name>
<dbReference type="SUPFAM" id="SSF88874">
    <property type="entry name" value="Receptor-binding domain of short tail fibre protein gp12"/>
    <property type="match status" value="1"/>
</dbReference>
<evidence type="ECO:0000313" key="2">
    <source>
        <dbReference type="EMBL" id="WOK06686.1"/>
    </source>
</evidence>
<dbReference type="RefSeq" id="WP_317489393.1">
    <property type="nucleotide sequence ID" value="NZ_CP136051.1"/>
</dbReference>